<dbReference type="InterPro" id="IPR005151">
    <property type="entry name" value="Tail-specific_protease"/>
</dbReference>
<dbReference type="SUPFAM" id="SSF52096">
    <property type="entry name" value="ClpP/crotonase"/>
    <property type="match status" value="1"/>
</dbReference>
<dbReference type="FunFam" id="2.30.42.10:FF:000063">
    <property type="entry name" value="Peptidase, S41 family"/>
    <property type="match status" value="1"/>
</dbReference>
<dbReference type="AlphaFoldDB" id="A0A1Q2D8W6"/>
<evidence type="ECO:0000256" key="4">
    <source>
        <dbReference type="ARBA" id="ARBA00022825"/>
    </source>
</evidence>
<comment type="similarity">
    <text evidence="1 5">Belongs to the peptidase S41A family.</text>
</comment>
<dbReference type="CDD" id="cd06782">
    <property type="entry name" value="cpPDZ_CPP-like"/>
    <property type="match status" value="1"/>
</dbReference>
<dbReference type="PANTHER" id="PTHR32060:SF30">
    <property type="entry name" value="CARBOXY-TERMINAL PROCESSING PROTEASE CTPA"/>
    <property type="match status" value="1"/>
</dbReference>
<dbReference type="PROSITE" id="PS50106">
    <property type="entry name" value="PDZ"/>
    <property type="match status" value="1"/>
</dbReference>
<dbReference type="Pfam" id="PF22694">
    <property type="entry name" value="CtpB_N-like"/>
    <property type="match status" value="1"/>
</dbReference>
<dbReference type="GO" id="GO:0030288">
    <property type="term" value="C:outer membrane-bounded periplasmic space"/>
    <property type="evidence" value="ECO:0007669"/>
    <property type="project" value="TreeGrafter"/>
</dbReference>
<dbReference type="STRING" id="633807.BW732_11255"/>
<evidence type="ECO:0000256" key="5">
    <source>
        <dbReference type="RuleBase" id="RU004404"/>
    </source>
</evidence>
<dbReference type="InterPro" id="IPR055210">
    <property type="entry name" value="CtpA/B_N"/>
</dbReference>
<dbReference type="PANTHER" id="PTHR32060">
    <property type="entry name" value="TAIL-SPECIFIC PROTEASE"/>
    <property type="match status" value="1"/>
</dbReference>
<dbReference type="Pfam" id="PF01471">
    <property type="entry name" value="PG_binding_1"/>
    <property type="match status" value="1"/>
</dbReference>
<dbReference type="SUPFAM" id="SSF47090">
    <property type="entry name" value="PGBD-like"/>
    <property type="match status" value="1"/>
</dbReference>
<dbReference type="Pfam" id="PF13180">
    <property type="entry name" value="PDZ_2"/>
    <property type="match status" value="1"/>
</dbReference>
<protein>
    <submittedName>
        <fullName evidence="6">Peptidase S41</fullName>
    </submittedName>
</protein>
<keyword evidence="4 5" id="KW-0720">Serine protease</keyword>
<dbReference type="InterPro" id="IPR001478">
    <property type="entry name" value="PDZ"/>
</dbReference>
<dbReference type="CDD" id="cd07560">
    <property type="entry name" value="Peptidase_S41_CPP"/>
    <property type="match status" value="1"/>
</dbReference>
<dbReference type="InterPro" id="IPR004447">
    <property type="entry name" value="Peptidase_S41A"/>
</dbReference>
<dbReference type="OrthoDB" id="9812068at2"/>
<evidence type="ECO:0000256" key="3">
    <source>
        <dbReference type="ARBA" id="ARBA00022801"/>
    </source>
</evidence>
<dbReference type="KEGG" id="vpi:BW732_11255"/>
<dbReference type="GO" id="GO:0006508">
    <property type="term" value="P:proteolysis"/>
    <property type="evidence" value="ECO:0007669"/>
    <property type="project" value="UniProtKB-KW"/>
</dbReference>
<dbReference type="Gene3D" id="3.90.226.10">
    <property type="entry name" value="2-enoyl-CoA Hydratase, Chain A, domain 1"/>
    <property type="match status" value="1"/>
</dbReference>
<name>A0A1Q2D8W6_9ENTE</name>
<reference evidence="6 7" key="1">
    <citation type="journal article" date="2010" name="Int. J. Syst. Evol. Microbiol.">
        <title>Vagococcus penaei sp. nov., isolated from spoilage microbiota of cooked shrimp (Penaeus vannamei).</title>
        <authorList>
            <person name="Jaffres E."/>
            <person name="Prevost H."/>
            <person name="Rossero A."/>
            <person name="Joffraud J.J."/>
            <person name="Dousset X."/>
        </authorList>
    </citation>
    <scope>NUCLEOTIDE SEQUENCE [LARGE SCALE GENOMIC DNA]</scope>
    <source>
        <strain evidence="6 7">CD276</strain>
    </source>
</reference>
<dbReference type="GO" id="GO:0008236">
    <property type="term" value="F:serine-type peptidase activity"/>
    <property type="evidence" value="ECO:0007669"/>
    <property type="project" value="UniProtKB-KW"/>
</dbReference>
<accession>A0A1Q2D8W6</accession>
<proteinExistence type="inferred from homology"/>
<evidence type="ECO:0000256" key="2">
    <source>
        <dbReference type="ARBA" id="ARBA00022670"/>
    </source>
</evidence>
<dbReference type="Pfam" id="PF03572">
    <property type="entry name" value="Peptidase_S41"/>
    <property type="match status" value="1"/>
</dbReference>
<dbReference type="NCBIfam" id="TIGR00225">
    <property type="entry name" value="prc"/>
    <property type="match status" value="1"/>
</dbReference>
<dbReference type="Gene3D" id="3.30.750.44">
    <property type="match status" value="1"/>
</dbReference>
<dbReference type="Gene3D" id="1.10.101.10">
    <property type="entry name" value="PGBD-like superfamily/PGBD"/>
    <property type="match status" value="1"/>
</dbReference>
<evidence type="ECO:0000313" key="6">
    <source>
        <dbReference type="EMBL" id="AQP54844.1"/>
    </source>
</evidence>
<keyword evidence="7" id="KW-1185">Reference proteome</keyword>
<keyword evidence="3 5" id="KW-0378">Hydrolase</keyword>
<evidence type="ECO:0000313" key="7">
    <source>
        <dbReference type="Proteomes" id="UP000188246"/>
    </source>
</evidence>
<dbReference type="InterPro" id="IPR002477">
    <property type="entry name" value="Peptidoglycan-bd-like"/>
</dbReference>
<keyword evidence="2 5" id="KW-0645">Protease</keyword>
<organism evidence="6 7">
    <name type="scientific">Vagococcus penaei</name>
    <dbReference type="NCBI Taxonomy" id="633807"/>
    <lineage>
        <taxon>Bacteria</taxon>
        <taxon>Bacillati</taxon>
        <taxon>Bacillota</taxon>
        <taxon>Bacilli</taxon>
        <taxon>Lactobacillales</taxon>
        <taxon>Enterococcaceae</taxon>
        <taxon>Vagococcus</taxon>
    </lineage>
</organism>
<dbReference type="InterPro" id="IPR029045">
    <property type="entry name" value="ClpP/crotonase-like_dom_sf"/>
</dbReference>
<dbReference type="SMART" id="SM00245">
    <property type="entry name" value="TSPc"/>
    <property type="match status" value="1"/>
</dbReference>
<dbReference type="InterPro" id="IPR036366">
    <property type="entry name" value="PGBDSf"/>
</dbReference>
<dbReference type="GO" id="GO:0004175">
    <property type="term" value="F:endopeptidase activity"/>
    <property type="evidence" value="ECO:0007669"/>
    <property type="project" value="TreeGrafter"/>
</dbReference>
<dbReference type="SMART" id="SM00228">
    <property type="entry name" value="PDZ"/>
    <property type="match status" value="1"/>
</dbReference>
<dbReference type="Proteomes" id="UP000188246">
    <property type="component" value="Chromosome"/>
</dbReference>
<dbReference type="InterPro" id="IPR036034">
    <property type="entry name" value="PDZ_sf"/>
</dbReference>
<gene>
    <name evidence="6" type="ORF">BW732_11255</name>
</gene>
<dbReference type="EMBL" id="CP019609">
    <property type="protein sequence ID" value="AQP54844.1"/>
    <property type="molecule type" value="Genomic_DNA"/>
</dbReference>
<dbReference type="SUPFAM" id="SSF50156">
    <property type="entry name" value="PDZ domain-like"/>
    <property type="match status" value="1"/>
</dbReference>
<evidence type="ECO:0000256" key="1">
    <source>
        <dbReference type="ARBA" id="ARBA00009179"/>
    </source>
</evidence>
<sequence>MNDLQPKKKKRGISTFQYIISLIIIAIVASGVTVVTYEMTHREKLSSDSSVSSLQSVDYLNELIKLGYIDKVDEQKLVDGALKGMVDALDDPYSTYFSATEAKDFDDSISGSFEGIGATMTLEDGLPTIAEPPIKDSPAEKAQLKAGDKIIKVDGKDVKGKDLSDVVSKVRGEKGTVVKLEMMRDKEPFNVEIKRDKIPMESVKATLDKKNKEVGYIQVTSFNETTSDEFNQAVSKLEKEGAKGFIIDVRGNPGGVLPEVEKMTSRFLENGETIVQFEGRDKEKTDDVASKELDGGKKIKQPTVLLTDENSASASEIMAAALKDTGRYDIIGTKTFGKGTVQSLIPLGDQGEVKLTIKKWLTPKGEWIHKKGVEPTIEVAYPEYLNHRMIDMSKTYKEGMISEDVTIINDYLNALGYQTETKSDVYTTETKTAVSEFQDKEGLGVTGEVNKETAQRLVEAILNHWKENDSQYLKGLEVIQEKLK</sequence>
<dbReference type="InterPro" id="IPR036365">
    <property type="entry name" value="PGBD-like_sf"/>
</dbReference>
<dbReference type="GO" id="GO:0007165">
    <property type="term" value="P:signal transduction"/>
    <property type="evidence" value="ECO:0007669"/>
    <property type="project" value="TreeGrafter"/>
</dbReference>
<dbReference type="Gene3D" id="2.30.42.10">
    <property type="match status" value="1"/>
</dbReference>